<gene>
    <name evidence="1" type="ORF">RHABOEDO_000197</name>
</gene>
<keyword evidence="2" id="KW-1185">Reference proteome</keyword>
<dbReference type="Pfam" id="PF26330">
    <property type="entry name" value="DUF8085"/>
    <property type="match status" value="1"/>
</dbReference>
<sequence>MLRIFLLSLIISHMGFIFVQSKEQIEENFFDTVHQLIDQDDFFQAKAVLIQEISQNLFLAKRFDYENYQNVKSQVFKRLTGEYENIPLVFCQLFENISWKDMQKELTAYQEKIQRQMQAFFVSVSTQDSFYQLPLLEEDKKNISIIIKTMAEKGLLKLLLLQNDLEKKGDQVNYIHPLRFIGYIFSNEELKNCMRQIKTSRFKWNEFIKGFSHRMDEEYAVDNLIRFIPEFVEQVYPQHPERIEVFIKKKSWEEFVTDLLN</sequence>
<protein>
    <recommendedName>
        <fullName evidence="3">DUF2059 domain-containing protein</fullName>
    </recommendedName>
</protein>
<dbReference type="EMBL" id="CP075587">
    <property type="protein sequence ID" value="QYF48097.1"/>
    <property type="molecule type" value="Genomic_DNA"/>
</dbReference>
<dbReference type="InterPro" id="IPR058398">
    <property type="entry name" value="DUF8085"/>
</dbReference>
<accession>A0ABX8V0R7</accession>
<dbReference type="Proteomes" id="UP000826014">
    <property type="component" value="Chromosome"/>
</dbReference>
<proteinExistence type="predicted"/>
<name>A0ABX8V0R7_9BACT</name>
<evidence type="ECO:0008006" key="3">
    <source>
        <dbReference type="Google" id="ProtNLM"/>
    </source>
</evidence>
<evidence type="ECO:0000313" key="2">
    <source>
        <dbReference type="Proteomes" id="UP000826014"/>
    </source>
</evidence>
<organism evidence="1 2">
    <name type="scientific">Candidatus Rhabdochlamydia oedothoracis</name>
    <dbReference type="NCBI Taxonomy" id="2720720"/>
    <lineage>
        <taxon>Bacteria</taxon>
        <taxon>Pseudomonadati</taxon>
        <taxon>Chlamydiota</taxon>
        <taxon>Chlamydiia</taxon>
        <taxon>Parachlamydiales</taxon>
        <taxon>Candidatus Rhabdochlamydiaceae</taxon>
        <taxon>Candidatus Rhabdochlamydia</taxon>
    </lineage>
</organism>
<reference evidence="1 2" key="1">
    <citation type="journal article" date="2022" name="bioRxiv">
        <title>Ecology and evolution of chlamydial symbionts of arthropods.</title>
        <authorList>
            <person name="Halter T."/>
            <person name="Koestlbacher S."/>
            <person name="Collingro A."/>
            <person name="Sixt B.S."/>
            <person name="Toenshoff E.R."/>
            <person name="Hendrickx F."/>
            <person name="Kostanjsek R."/>
            <person name="Horn M."/>
        </authorList>
    </citation>
    <scope>NUCLEOTIDE SEQUENCE [LARGE SCALE GENOMIC DNA]</scope>
    <source>
        <strain evidence="1">W744xW776</strain>
    </source>
</reference>
<dbReference type="RefSeq" id="WP_215216362.1">
    <property type="nucleotide sequence ID" value="NZ_CP075587.1"/>
</dbReference>
<evidence type="ECO:0000313" key="1">
    <source>
        <dbReference type="EMBL" id="QYF48097.1"/>
    </source>
</evidence>